<name>A0A813MD89_9BILA</name>
<accession>A0A813MD89</accession>
<feature type="region of interest" description="Disordered" evidence="1">
    <location>
        <begin position="154"/>
        <end position="184"/>
    </location>
</feature>
<evidence type="ECO:0000256" key="1">
    <source>
        <dbReference type="SAM" id="MobiDB-lite"/>
    </source>
</evidence>
<protein>
    <submittedName>
        <fullName evidence="2">Uncharacterized protein</fullName>
    </submittedName>
</protein>
<reference evidence="2" key="1">
    <citation type="submission" date="2021-02" db="EMBL/GenBank/DDBJ databases">
        <authorList>
            <person name="Nowell W R."/>
        </authorList>
    </citation>
    <scope>NUCLEOTIDE SEQUENCE</scope>
    <source>
        <strain evidence="2">Ploen Becks lab</strain>
    </source>
</reference>
<gene>
    <name evidence="2" type="ORF">OXX778_LOCUS1584</name>
</gene>
<organism evidence="2 3">
    <name type="scientific">Brachionus calyciflorus</name>
    <dbReference type="NCBI Taxonomy" id="104777"/>
    <lineage>
        <taxon>Eukaryota</taxon>
        <taxon>Metazoa</taxon>
        <taxon>Spiralia</taxon>
        <taxon>Gnathifera</taxon>
        <taxon>Rotifera</taxon>
        <taxon>Eurotatoria</taxon>
        <taxon>Monogononta</taxon>
        <taxon>Pseudotrocha</taxon>
        <taxon>Ploima</taxon>
        <taxon>Brachionidae</taxon>
        <taxon>Brachionus</taxon>
    </lineage>
</organism>
<sequence>MMANNELWNDFIKRVQKFKEDELEFKELVNGTQFKKVDGMMENVAKFAEVNFSGRKLHELIRMNTEKFQSFLDFLGEYNIEMKKISHKRVERLRSSLIKRKIFLKKYAFDNFNIVYDDFDSILEIDEDLKLSQIDLKQYEVKLIKVDNSLSEKLKDSEETSQKKRKKDICNTKTRGSKVKKQLF</sequence>
<dbReference type="AlphaFoldDB" id="A0A813MD89"/>
<comment type="caution">
    <text evidence="2">The sequence shown here is derived from an EMBL/GenBank/DDBJ whole genome shotgun (WGS) entry which is preliminary data.</text>
</comment>
<evidence type="ECO:0000313" key="3">
    <source>
        <dbReference type="Proteomes" id="UP000663879"/>
    </source>
</evidence>
<proteinExistence type="predicted"/>
<dbReference type="OrthoDB" id="10232036at2759"/>
<dbReference type="EMBL" id="CAJNOC010000105">
    <property type="protein sequence ID" value="CAF0715447.1"/>
    <property type="molecule type" value="Genomic_DNA"/>
</dbReference>
<evidence type="ECO:0000313" key="2">
    <source>
        <dbReference type="EMBL" id="CAF0715447.1"/>
    </source>
</evidence>
<feature type="compositionally biased region" description="Basic residues" evidence="1">
    <location>
        <begin position="175"/>
        <end position="184"/>
    </location>
</feature>
<dbReference type="Proteomes" id="UP000663879">
    <property type="component" value="Unassembled WGS sequence"/>
</dbReference>
<keyword evidence="3" id="KW-1185">Reference proteome</keyword>